<evidence type="ECO:0000313" key="3">
    <source>
        <dbReference type="Proteomes" id="UP000499080"/>
    </source>
</evidence>
<dbReference type="AlphaFoldDB" id="A0A4Y2HR12"/>
<dbReference type="Proteomes" id="UP000499080">
    <property type="component" value="Unassembled WGS sequence"/>
</dbReference>
<reference evidence="2 3" key="1">
    <citation type="journal article" date="2019" name="Sci. Rep.">
        <title>Orb-weaving spider Araneus ventricosus genome elucidates the spidroin gene catalogue.</title>
        <authorList>
            <person name="Kono N."/>
            <person name="Nakamura H."/>
            <person name="Ohtoshi R."/>
            <person name="Moran D.A.P."/>
            <person name="Shinohara A."/>
            <person name="Yoshida Y."/>
            <person name="Fujiwara M."/>
            <person name="Mori M."/>
            <person name="Tomita M."/>
            <person name="Arakawa K."/>
        </authorList>
    </citation>
    <scope>NUCLEOTIDE SEQUENCE [LARGE SCALE GENOMIC DNA]</scope>
</reference>
<organism evidence="2 3">
    <name type="scientific">Araneus ventricosus</name>
    <name type="common">Orbweaver spider</name>
    <name type="synonym">Epeira ventricosa</name>
    <dbReference type="NCBI Taxonomy" id="182803"/>
    <lineage>
        <taxon>Eukaryota</taxon>
        <taxon>Metazoa</taxon>
        <taxon>Ecdysozoa</taxon>
        <taxon>Arthropoda</taxon>
        <taxon>Chelicerata</taxon>
        <taxon>Arachnida</taxon>
        <taxon>Araneae</taxon>
        <taxon>Araneomorphae</taxon>
        <taxon>Entelegynae</taxon>
        <taxon>Araneoidea</taxon>
        <taxon>Araneidae</taxon>
        <taxon>Araneus</taxon>
    </lineage>
</organism>
<evidence type="ECO:0000256" key="1">
    <source>
        <dbReference type="SAM" id="Coils"/>
    </source>
</evidence>
<dbReference type="EMBL" id="BGPR01002096">
    <property type="protein sequence ID" value="GBM67698.1"/>
    <property type="molecule type" value="Genomic_DNA"/>
</dbReference>
<comment type="caution">
    <text evidence="2">The sequence shown here is derived from an EMBL/GenBank/DDBJ whole genome shotgun (WGS) entry which is preliminary data.</text>
</comment>
<gene>
    <name evidence="2" type="ORF">AVEN_247103_1</name>
</gene>
<dbReference type="OrthoDB" id="6408529at2759"/>
<sequence length="217" mass="25009">MGTRSTNFLNALKNDQIIDFYDLNSNFHFKVSNYLNSWKVDQELSHLLFYKLDVSDCPTVNVSIKITEFLEVEVFVRGKKVEDSYIESFVGSDCVLKYWKQLENLLNFFGSDTVPSPKHSADFYISEAFGNLYECLENLSAEDDMKNLKGKLKFLINQIGLLRRNIYSSYTIQMAYSIYLCSSSCYKEIENLGCLTIPTENELLRLINQNKAKGISI</sequence>
<accession>A0A4Y2HR12</accession>
<name>A0A4Y2HR12_ARAVE</name>
<protein>
    <submittedName>
        <fullName evidence="2">Uncharacterized protein</fullName>
    </submittedName>
</protein>
<evidence type="ECO:0000313" key="2">
    <source>
        <dbReference type="EMBL" id="GBM67698.1"/>
    </source>
</evidence>
<feature type="coiled-coil region" evidence="1">
    <location>
        <begin position="138"/>
        <end position="165"/>
    </location>
</feature>
<keyword evidence="3" id="KW-1185">Reference proteome</keyword>
<proteinExistence type="predicted"/>
<keyword evidence="1" id="KW-0175">Coiled coil</keyword>